<keyword evidence="3" id="KW-1185">Reference proteome</keyword>
<feature type="compositionally biased region" description="Basic and acidic residues" evidence="1">
    <location>
        <begin position="108"/>
        <end position="150"/>
    </location>
</feature>
<name>V8NBQ8_OPHHA</name>
<organism evidence="2 3">
    <name type="scientific">Ophiophagus hannah</name>
    <name type="common">King cobra</name>
    <name type="synonym">Naja hannah</name>
    <dbReference type="NCBI Taxonomy" id="8665"/>
    <lineage>
        <taxon>Eukaryota</taxon>
        <taxon>Metazoa</taxon>
        <taxon>Chordata</taxon>
        <taxon>Craniata</taxon>
        <taxon>Vertebrata</taxon>
        <taxon>Euteleostomi</taxon>
        <taxon>Lepidosauria</taxon>
        <taxon>Squamata</taxon>
        <taxon>Bifurcata</taxon>
        <taxon>Unidentata</taxon>
        <taxon>Episquamata</taxon>
        <taxon>Toxicofera</taxon>
        <taxon>Serpentes</taxon>
        <taxon>Colubroidea</taxon>
        <taxon>Elapidae</taxon>
        <taxon>Elapinae</taxon>
        <taxon>Ophiophagus</taxon>
    </lineage>
</organism>
<proteinExistence type="predicted"/>
<feature type="region of interest" description="Disordered" evidence="1">
    <location>
        <begin position="87"/>
        <end position="161"/>
    </location>
</feature>
<sequence length="357" mass="40738">MSCKELLFSWPNKGHSWQVGPFLWRPVSSKRHGWDGLGIKKREVCAGTELCIAHCLAHAMPIRAQESDFQPDSVFLAHKAALREEMPRAMHDGNIPDCSLRGPRKKGRGEEKGREVGKEEMERRGRREEGEKRKEERQERRGGRRKEMGRRGGRKEREKRKRDSIPYSILYSIPCHEHDYYYGCRVSQMTNDRQMWMFNNIKILLLDVSCSRSSCLLQLTDGDFVNADDVEVVPQMFWDFAHHSWDCLCFLLPETFYFSWQVAVVIRQLPAELVPDSDDEEVGEELGPVVESGEGSDGCSVSEAETEPGLSDISQLRSERDISGEEEQLEPVPDARTGAESGRKGTHVDAEWALPGE</sequence>
<gene>
    <name evidence="2" type="primary">NOP9</name>
    <name evidence="2" type="ORF">L345_15285</name>
</gene>
<evidence type="ECO:0000256" key="1">
    <source>
        <dbReference type="SAM" id="MobiDB-lite"/>
    </source>
</evidence>
<comment type="caution">
    <text evidence="2">The sequence shown here is derived from an EMBL/GenBank/DDBJ whole genome shotgun (WGS) entry which is preliminary data.</text>
</comment>
<feature type="region of interest" description="Disordered" evidence="1">
    <location>
        <begin position="276"/>
        <end position="357"/>
    </location>
</feature>
<reference evidence="2 3" key="1">
    <citation type="journal article" date="2013" name="Proc. Natl. Acad. Sci. U.S.A.">
        <title>The king cobra genome reveals dynamic gene evolution and adaptation in the snake venom system.</title>
        <authorList>
            <person name="Vonk F.J."/>
            <person name="Casewell N.R."/>
            <person name="Henkel C.V."/>
            <person name="Heimberg A.M."/>
            <person name="Jansen H.J."/>
            <person name="McCleary R.J."/>
            <person name="Kerkkamp H.M."/>
            <person name="Vos R.A."/>
            <person name="Guerreiro I."/>
            <person name="Calvete J.J."/>
            <person name="Wuster W."/>
            <person name="Woods A.E."/>
            <person name="Logan J.M."/>
            <person name="Harrison R.A."/>
            <person name="Castoe T.A."/>
            <person name="de Koning A.P."/>
            <person name="Pollock D.D."/>
            <person name="Yandell M."/>
            <person name="Calderon D."/>
            <person name="Renjifo C."/>
            <person name="Currier R.B."/>
            <person name="Salgado D."/>
            <person name="Pla D."/>
            <person name="Sanz L."/>
            <person name="Hyder A.S."/>
            <person name="Ribeiro J.M."/>
            <person name="Arntzen J.W."/>
            <person name="van den Thillart G.E."/>
            <person name="Boetzer M."/>
            <person name="Pirovano W."/>
            <person name="Dirks R.P."/>
            <person name="Spaink H.P."/>
            <person name="Duboule D."/>
            <person name="McGlinn E."/>
            <person name="Kini R.M."/>
            <person name="Richardson M.K."/>
        </authorList>
    </citation>
    <scope>NUCLEOTIDE SEQUENCE</scope>
    <source>
        <tissue evidence="2">Blood</tissue>
    </source>
</reference>
<feature type="non-terminal residue" evidence="2">
    <location>
        <position position="1"/>
    </location>
</feature>
<dbReference type="AlphaFoldDB" id="V8NBQ8"/>
<accession>V8NBQ8</accession>
<feature type="compositionally biased region" description="Basic and acidic residues" evidence="1">
    <location>
        <begin position="341"/>
        <end position="350"/>
    </location>
</feature>
<evidence type="ECO:0000313" key="3">
    <source>
        <dbReference type="Proteomes" id="UP000018936"/>
    </source>
</evidence>
<protein>
    <submittedName>
        <fullName evidence="2">Nop9</fullName>
    </submittedName>
</protein>
<evidence type="ECO:0000313" key="2">
    <source>
        <dbReference type="EMBL" id="ETE58987.1"/>
    </source>
</evidence>
<dbReference type="Proteomes" id="UP000018936">
    <property type="component" value="Unassembled WGS sequence"/>
</dbReference>
<feature type="compositionally biased region" description="Basic residues" evidence="1">
    <location>
        <begin position="151"/>
        <end position="161"/>
    </location>
</feature>
<dbReference type="EMBL" id="AZIM01006018">
    <property type="protein sequence ID" value="ETE58987.1"/>
    <property type="molecule type" value="Genomic_DNA"/>
</dbReference>